<evidence type="ECO:0000313" key="3">
    <source>
        <dbReference type="Proteomes" id="UP000536262"/>
    </source>
</evidence>
<dbReference type="PANTHER" id="PTHR43798:SF33">
    <property type="entry name" value="HYDROLASE, PUTATIVE (AFU_ORTHOLOGUE AFUA_2G14860)-RELATED"/>
    <property type="match status" value="1"/>
</dbReference>
<dbReference type="GO" id="GO:0016020">
    <property type="term" value="C:membrane"/>
    <property type="evidence" value="ECO:0007669"/>
    <property type="project" value="TreeGrafter"/>
</dbReference>
<dbReference type="InterPro" id="IPR029058">
    <property type="entry name" value="AB_hydrolase_fold"/>
</dbReference>
<name>A0A7X0F6M0_9HYPH</name>
<organism evidence="2 3">
    <name type="scientific">Aminobacter aganoensis</name>
    <dbReference type="NCBI Taxonomy" id="83264"/>
    <lineage>
        <taxon>Bacteria</taxon>
        <taxon>Pseudomonadati</taxon>
        <taxon>Pseudomonadota</taxon>
        <taxon>Alphaproteobacteria</taxon>
        <taxon>Hyphomicrobiales</taxon>
        <taxon>Phyllobacteriaceae</taxon>
        <taxon>Aminobacter</taxon>
    </lineage>
</organism>
<sequence>MSDGGPTSIFVDGAGVPLHVADYGGSGPVILALHGVTGGGFLWSGVARELAGLARIVAPDFRGHGRSGWSADGAYGTADHVADVRRILDQVDLGPEPPVIMGSSWGALVAIRLLATSPDIARRLIIVDVEPSFDAAETDVLPRPYRFASLEEALAWERHPNRHASETDLASFTRASLVESQEGQWLRRHDPFFLTRWPFRNDNLWEELGSLGQKVRIIRGSESFVRREVCLRMAAMGKEWDLSEIAASGHLVPLDQPRALAKEVAQFIGGA</sequence>
<comment type="caution">
    <text evidence="2">The sequence shown here is derived from an EMBL/GenBank/DDBJ whole genome shotgun (WGS) entry which is preliminary data.</text>
</comment>
<dbReference type="EMBL" id="JACHOU010000003">
    <property type="protein sequence ID" value="MBB6354002.1"/>
    <property type="molecule type" value="Genomic_DNA"/>
</dbReference>
<dbReference type="InterPro" id="IPR000073">
    <property type="entry name" value="AB_hydrolase_1"/>
</dbReference>
<dbReference type="InterPro" id="IPR000639">
    <property type="entry name" value="Epox_hydrolase-like"/>
</dbReference>
<dbReference type="InterPro" id="IPR050266">
    <property type="entry name" value="AB_hydrolase_sf"/>
</dbReference>
<feature type="domain" description="AB hydrolase-1" evidence="1">
    <location>
        <begin position="30"/>
        <end position="262"/>
    </location>
</feature>
<accession>A0A7X0F6M0</accession>
<dbReference type="Proteomes" id="UP000536262">
    <property type="component" value="Unassembled WGS sequence"/>
</dbReference>
<proteinExistence type="predicted"/>
<dbReference type="Pfam" id="PF12697">
    <property type="entry name" value="Abhydrolase_6"/>
    <property type="match status" value="1"/>
</dbReference>
<dbReference type="Gene3D" id="3.40.50.1820">
    <property type="entry name" value="alpha/beta hydrolase"/>
    <property type="match status" value="1"/>
</dbReference>
<keyword evidence="3" id="KW-1185">Reference proteome</keyword>
<gene>
    <name evidence="2" type="ORF">GGR00_001776</name>
</gene>
<dbReference type="PRINTS" id="PR00412">
    <property type="entry name" value="EPOXHYDRLASE"/>
</dbReference>
<reference evidence="2 3" key="1">
    <citation type="submission" date="2020-08" db="EMBL/GenBank/DDBJ databases">
        <title>Genomic Encyclopedia of Type Strains, Phase IV (KMG-IV): sequencing the most valuable type-strain genomes for metagenomic binning, comparative biology and taxonomic classification.</title>
        <authorList>
            <person name="Goeker M."/>
        </authorList>
    </citation>
    <scope>NUCLEOTIDE SEQUENCE [LARGE SCALE GENOMIC DNA]</scope>
    <source>
        <strain evidence="2 3">DSM 7051</strain>
    </source>
</reference>
<evidence type="ECO:0000313" key="2">
    <source>
        <dbReference type="EMBL" id="MBB6354002.1"/>
    </source>
</evidence>
<dbReference type="PANTHER" id="PTHR43798">
    <property type="entry name" value="MONOACYLGLYCEROL LIPASE"/>
    <property type="match status" value="1"/>
</dbReference>
<dbReference type="AlphaFoldDB" id="A0A7X0F6M0"/>
<protein>
    <submittedName>
        <fullName evidence="2">Pimeloyl-ACP methyl ester carboxylesterase</fullName>
    </submittedName>
</protein>
<dbReference type="RefSeq" id="WP_055973649.1">
    <property type="nucleotide sequence ID" value="NZ_BAABEG010000001.1"/>
</dbReference>
<dbReference type="GO" id="GO:0003824">
    <property type="term" value="F:catalytic activity"/>
    <property type="evidence" value="ECO:0007669"/>
    <property type="project" value="InterPro"/>
</dbReference>
<dbReference type="SUPFAM" id="SSF53474">
    <property type="entry name" value="alpha/beta-Hydrolases"/>
    <property type="match status" value="1"/>
</dbReference>
<evidence type="ECO:0000259" key="1">
    <source>
        <dbReference type="Pfam" id="PF12697"/>
    </source>
</evidence>